<proteinExistence type="predicted"/>
<dbReference type="KEGG" id="salk:FBQ74_01005"/>
<organism evidence="1 2">
    <name type="scientific">Salinimonas iocasae</name>
    <dbReference type="NCBI Taxonomy" id="2572577"/>
    <lineage>
        <taxon>Bacteria</taxon>
        <taxon>Pseudomonadati</taxon>
        <taxon>Pseudomonadota</taxon>
        <taxon>Gammaproteobacteria</taxon>
        <taxon>Alteromonadales</taxon>
        <taxon>Alteromonadaceae</taxon>
        <taxon>Alteromonas/Salinimonas group</taxon>
        <taxon>Salinimonas</taxon>
    </lineage>
</organism>
<name>A0A5B7Y9K5_9ALTE</name>
<protein>
    <submittedName>
        <fullName evidence="1">Uncharacterized protein</fullName>
    </submittedName>
</protein>
<gene>
    <name evidence="1" type="ORF">FBQ74_01005</name>
</gene>
<dbReference type="Proteomes" id="UP000304912">
    <property type="component" value="Chromosome"/>
</dbReference>
<dbReference type="RefSeq" id="WP_139754901.1">
    <property type="nucleotide sequence ID" value="NZ_CP039852.1"/>
</dbReference>
<keyword evidence="2" id="KW-1185">Reference proteome</keyword>
<sequence length="213" mass="23938">MAENLNALIFWFVMYVSLTSWAQAHTVHSGEHPSRLVQDSFTLPFTVEDNAIIAKTEIESLKVGLQVEFEKPLSANGENIRDSKSILIKSIGPPTNNLLKLITKHFGYQYDGQTVLSEVRFPVVITNTTDNNKHKFRRLLLNSKTDGPLGSLLLDFDNSDLIFVKHSASSMALFLLELTSSREARPPSQPKEGIKTMPCIFDVVAERYICKQL</sequence>
<evidence type="ECO:0000313" key="1">
    <source>
        <dbReference type="EMBL" id="QCZ92138.1"/>
    </source>
</evidence>
<accession>A0A5B7Y9K5</accession>
<dbReference type="AlphaFoldDB" id="A0A5B7Y9K5"/>
<dbReference type="EMBL" id="CP039852">
    <property type="protein sequence ID" value="QCZ92138.1"/>
    <property type="molecule type" value="Genomic_DNA"/>
</dbReference>
<evidence type="ECO:0000313" key="2">
    <source>
        <dbReference type="Proteomes" id="UP000304912"/>
    </source>
</evidence>
<reference evidence="1 2" key="1">
    <citation type="submission" date="2019-04" db="EMBL/GenBank/DDBJ databases">
        <title>Salinimonas iocasae sp. nov., a halophilic bacterium isolated from the outer tube casing of tubeworms in Okinawa Trough.</title>
        <authorList>
            <person name="Zhang H."/>
            <person name="Wang H."/>
            <person name="Li C."/>
        </authorList>
    </citation>
    <scope>NUCLEOTIDE SEQUENCE [LARGE SCALE GENOMIC DNA]</scope>
    <source>
        <strain evidence="1 2">KX18D6</strain>
    </source>
</reference>